<dbReference type="AlphaFoldDB" id="A0A285R995"/>
<organism evidence="2 3">
    <name type="scientific">Thalassospira xiamenensis</name>
    <dbReference type="NCBI Taxonomy" id="220697"/>
    <lineage>
        <taxon>Bacteria</taxon>
        <taxon>Pseudomonadati</taxon>
        <taxon>Pseudomonadota</taxon>
        <taxon>Alphaproteobacteria</taxon>
        <taxon>Rhodospirillales</taxon>
        <taxon>Thalassospiraceae</taxon>
        <taxon>Thalassospira</taxon>
    </lineage>
</organism>
<feature type="compositionally biased region" description="Polar residues" evidence="1">
    <location>
        <begin position="76"/>
        <end position="89"/>
    </location>
</feature>
<feature type="region of interest" description="Disordered" evidence="1">
    <location>
        <begin position="1"/>
        <end position="89"/>
    </location>
</feature>
<protein>
    <submittedName>
        <fullName evidence="2">Uncharacterized protein</fullName>
    </submittedName>
</protein>
<evidence type="ECO:0000313" key="3">
    <source>
        <dbReference type="Proteomes" id="UP000219068"/>
    </source>
</evidence>
<accession>A0A285R995</accession>
<dbReference type="EMBL" id="OBMM01000001">
    <property type="protein sequence ID" value="SOB90673.1"/>
    <property type="molecule type" value="Genomic_DNA"/>
</dbReference>
<evidence type="ECO:0000256" key="1">
    <source>
        <dbReference type="SAM" id="MobiDB-lite"/>
    </source>
</evidence>
<dbReference type="Proteomes" id="UP000219068">
    <property type="component" value="Unassembled WGS sequence"/>
</dbReference>
<name>A0A285R995_9PROT</name>
<proteinExistence type="predicted"/>
<sequence length="228" mass="24027">MDSGSALRFARNDDFDQPTNHSNQFNPAALCIDKMPPTGRTAPRTNARRSRLRQNAPHPTGNSIVARQAHLPPSMTGLSASSNAPSAHWQSIPLPLGIAKRYRPGRLDRTGLHQTDHAPVPAAPNKRLGLSMDTASAPRPKDEGALAGQGQIPPLMTSLSASPNDPSAPSPSLPIQPADPMQTQFGPADPRHCQTSPTGWVAAGWADLSPALAAPNKHPCPKGTSLPS</sequence>
<feature type="compositionally biased region" description="Polar residues" evidence="1">
    <location>
        <begin position="17"/>
        <end position="26"/>
    </location>
</feature>
<evidence type="ECO:0000313" key="2">
    <source>
        <dbReference type="EMBL" id="SOB90673.1"/>
    </source>
</evidence>
<gene>
    <name evidence="2" type="ORF">SAMN05428964_101270</name>
</gene>
<feature type="region of interest" description="Disordered" evidence="1">
    <location>
        <begin position="108"/>
        <end position="199"/>
    </location>
</feature>
<reference evidence="2 3" key="1">
    <citation type="submission" date="2017-08" db="EMBL/GenBank/DDBJ databases">
        <authorList>
            <person name="de Groot N.N."/>
        </authorList>
    </citation>
    <scope>NUCLEOTIDE SEQUENCE [LARGE SCALE GENOMIC DNA]</scope>
    <source>
        <strain evidence="2 3">USBA 78</strain>
    </source>
</reference>